<proteinExistence type="predicted"/>
<dbReference type="Gene3D" id="2.60.120.1180">
    <property type="match status" value="1"/>
</dbReference>
<evidence type="ECO:0000313" key="3">
    <source>
        <dbReference type="EMBL" id="QJA85610.1"/>
    </source>
</evidence>
<accession>A0A6M3JPM9</accession>
<gene>
    <name evidence="2" type="ORF">MM415A02992_0003</name>
    <name evidence="1" type="ORF">MM415A03336_0004</name>
    <name evidence="3" type="ORF">MM415B02199_0015</name>
</gene>
<protein>
    <submittedName>
        <fullName evidence="1">Uncharacterized protein</fullName>
    </submittedName>
</protein>
<name>A0A6M3JPM9_9ZZZZ</name>
<dbReference type="EMBL" id="MT142584">
    <property type="protein sequence ID" value="QJA85610.1"/>
    <property type="molecule type" value="Genomic_DNA"/>
</dbReference>
<dbReference type="EMBL" id="MT141908">
    <property type="protein sequence ID" value="QJA71890.1"/>
    <property type="molecule type" value="Genomic_DNA"/>
</dbReference>
<sequence length="152" mass="16996">MGFKRERFELNSGVSGITELDGQGATWQADIWDFKVPNNTQIILSPSDTFAIYLVGDDAAEMPKQTKIRVVIRDVSNETAKPIIKDCNYQRFKSFADKKQIVRLEVPEEIVVDSEEHIVVMVNGADAATTGDTDASASLFKLVTTRNRKVSW</sequence>
<organism evidence="1">
    <name type="scientific">viral metagenome</name>
    <dbReference type="NCBI Taxonomy" id="1070528"/>
    <lineage>
        <taxon>unclassified sequences</taxon>
        <taxon>metagenomes</taxon>
        <taxon>organismal metagenomes</taxon>
    </lineage>
</organism>
<reference evidence="1" key="1">
    <citation type="submission" date="2020-03" db="EMBL/GenBank/DDBJ databases">
        <title>The deep terrestrial virosphere.</title>
        <authorList>
            <person name="Holmfeldt K."/>
            <person name="Nilsson E."/>
            <person name="Simone D."/>
            <person name="Lopez-Fernandez M."/>
            <person name="Wu X."/>
            <person name="de Brujin I."/>
            <person name="Lundin D."/>
            <person name="Andersson A."/>
            <person name="Bertilsson S."/>
            <person name="Dopson M."/>
        </authorList>
    </citation>
    <scope>NUCLEOTIDE SEQUENCE</scope>
    <source>
        <strain evidence="2">MM415A02992</strain>
        <strain evidence="1">MM415A03336</strain>
        <strain evidence="3">MM415B02199</strain>
    </source>
</reference>
<evidence type="ECO:0000313" key="2">
    <source>
        <dbReference type="EMBL" id="QJA71890.1"/>
    </source>
</evidence>
<dbReference type="EMBL" id="MT141855">
    <property type="protein sequence ID" value="QJA71208.1"/>
    <property type="molecule type" value="Genomic_DNA"/>
</dbReference>
<dbReference type="AlphaFoldDB" id="A0A6M3JPM9"/>
<evidence type="ECO:0000313" key="1">
    <source>
        <dbReference type="EMBL" id="QJA71208.1"/>
    </source>
</evidence>